<gene>
    <name evidence="6" type="ORF">Pmi06nite_35760</name>
</gene>
<evidence type="ECO:0000313" key="6">
    <source>
        <dbReference type="EMBL" id="GII30134.1"/>
    </source>
</evidence>
<dbReference type="InterPro" id="IPR001647">
    <property type="entry name" value="HTH_TetR"/>
</dbReference>
<keyword evidence="1" id="KW-0805">Transcription regulation</keyword>
<evidence type="ECO:0000256" key="1">
    <source>
        <dbReference type="ARBA" id="ARBA00023015"/>
    </source>
</evidence>
<evidence type="ECO:0000313" key="7">
    <source>
        <dbReference type="Proteomes" id="UP000650628"/>
    </source>
</evidence>
<feature type="DNA-binding region" description="H-T-H motif" evidence="4">
    <location>
        <begin position="38"/>
        <end position="57"/>
    </location>
</feature>
<dbReference type="InterPro" id="IPR050109">
    <property type="entry name" value="HTH-type_TetR-like_transc_reg"/>
</dbReference>
<dbReference type="PROSITE" id="PS50977">
    <property type="entry name" value="HTH_TETR_2"/>
    <property type="match status" value="1"/>
</dbReference>
<dbReference type="EMBL" id="BOOO01000017">
    <property type="protein sequence ID" value="GII30134.1"/>
    <property type="molecule type" value="Genomic_DNA"/>
</dbReference>
<keyword evidence="7" id="KW-1185">Reference proteome</keyword>
<dbReference type="AlphaFoldDB" id="A0A8J3TTC8"/>
<dbReference type="InterPro" id="IPR009057">
    <property type="entry name" value="Homeodomain-like_sf"/>
</dbReference>
<comment type="caution">
    <text evidence="6">The sequence shown here is derived from an EMBL/GenBank/DDBJ whole genome shotgun (WGS) entry which is preliminary data.</text>
</comment>
<accession>A0A8J3TTC8</accession>
<organism evidence="6 7">
    <name type="scientific">Planotetraspora mira</name>
    <dbReference type="NCBI Taxonomy" id="58121"/>
    <lineage>
        <taxon>Bacteria</taxon>
        <taxon>Bacillati</taxon>
        <taxon>Actinomycetota</taxon>
        <taxon>Actinomycetes</taxon>
        <taxon>Streptosporangiales</taxon>
        <taxon>Streptosporangiaceae</taxon>
        <taxon>Planotetraspora</taxon>
    </lineage>
</organism>
<evidence type="ECO:0000259" key="5">
    <source>
        <dbReference type="PROSITE" id="PS50977"/>
    </source>
</evidence>
<dbReference type="GO" id="GO:0003700">
    <property type="term" value="F:DNA-binding transcription factor activity"/>
    <property type="evidence" value="ECO:0007669"/>
    <property type="project" value="TreeGrafter"/>
</dbReference>
<evidence type="ECO:0000256" key="4">
    <source>
        <dbReference type="PROSITE-ProRule" id="PRU00335"/>
    </source>
</evidence>
<dbReference type="Proteomes" id="UP000650628">
    <property type="component" value="Unassembled WGS sequence"/>
</dbReference>
<keyword evidence="3" id="KW-0804">Transcription</keyword>
<dbReference type="PRINTS" id="PR00455">
    <property type="entry name" value="HTHTETR"/>
</dbReference>
<proteinExistence type="predicted"/>
<protein>
    <recommendedName>
        <fullName evidence="5">HTH tetR-type domain-containing protein</fullName>
    </recommendedName>
</protein>
<dbReference type="PANTHER" id="PTHR30055:SF234">
    <property type="entry name" value="HTH-TYPE TRANSCRIPTIONAL REGULATOR BETI"/>
    <property type="match status" value="1"/>
</dbReference>
<dbReference type="RefSeq" id="WP_203954100.1">
    <property type="nucleotide sequence ID" value="NZ_BOOO01000017.1"/>
</dbReference>
<reference evidence="6 7" key="1">
    <citation type="submission" date="2021-01" db="EMBL/GenBank/DDBJ databases">
        <title>Whole genome shotgun sequence of Planotetraspora mira NBRC 15435.</title>
        <authorList>
            <person name="Komaki H."/>
            <person name="Tamura T."/>
        </authorList>
    </citation>
    <scope>NUCLEOTIDE SEQUENCE [LARGE SCALE GENOMIC DNA]</scope>
    <source>
        <strain evidence="6 7">NBRC 15435</strain>
    </source>
</reference>
<feature type="domain" description="HTH tetR-type" evidence="5">
    <location>
        <begin position="15"/>
        <end position="75"/>
    </location>
</feature>
<evidence type="ECO:0000256" key="3">
    <source>
        <dbReference type="ARBA" id="ARBA00023163"/>
    </source>
</evidence>
<dbReference type="GO" id="GO:0000976">
    <property type="term" value="F:transcription cis-regulatory region binding"/>
    <property type="evidence" value="ECO:0007669"/>
    <property type="project" value="TreeGrafter"/>
</dbReference>
<dbReference type="SUPFAM" id="SSF46689">
    <property type="entry name" value="Homeodomain-like"/>
    <property type="match status" value="1"/>
</dbReference>
<keyword evidence="2 4" id="KW-0238">DNA-binding</keyword>
<dbReference type="Pfam" id="PF00440">
    <property type="entry name" value="TetR_N"/>
    <property type="match status" value="1"/>
</dbReference>
<sequence>MTADTKPPLRERKKAMTRQSLIDAAERLFEERGFDAVTVAEIADAANVSVKTLFVYFRSKEDLAFADKRLIEALLEGLANRPAGTAAAEVVAGVLIAALGGGDGTPGLEGFHRGYGQSAALQSGLLRMWADFEDRITAELAREAGTEATPRHRMHAIQLVGIVRLATSPEARAAIAGLPSEEATARVESMLAEAAAAVARSFRVTAHPMTP</sequence>
<dbReference type="PANTHER" id="PTHR30055">
    <property type="entry name" value="HTH-TYPE TRANSCRIPTIONAL REGULATOR RUTR"/>
    <property type="match status" value="1"/>
</dbReference>
<dbReference type="Gene3D" id="1.10.357.10">
    <property type="entry name" value="Tetracycline Repressor, domain 2"/>
    <property type="match status" value="1"/>
</dbReference>
<name>A0A8J3TTC8_9ACTN</name>
<evidence type="ECO:0000256" key="2">
    <source>
        <dbReference type="ARBA" id="ARBA00023125"/>
    </source>
</evidence>